<dbReference type="CDD" id="cd11715">
    <property type="entry name" value="THUMP_AdoMetMT"/>
    <property type="match status" value="1"/>
</dbReference>
<dbReference type="GO" id="GO:0003723">
    <property type="term" value="F:RNA binding"/>
    <property type="evidence" value="ECO:0007669"/>
    <property type="project" value="InterPro"/>
</dbReference>
<gene>
    <name evidence="6" type="primary">rlmL</name>
    <name evidence="6" type="ORF">ASD8599_00499</name>
</gene>
<keyword evidence="2 6" id="KW-0808">Transferase</keyword>
<evidence type="ECO:0000256" key="2">
    <source>
        <dbReference type="ARBA" id="ARBA00022679"/>
    </source>
</evidence>
<protein>
    <submittedName>
        <fullName evidence="6">Ribosomal RNA large subunit methyltransferase L</fullName>
        <ecNumber evidence="6">2.1.1.173</ecNumber>
    </submittedName>
</protein>
<dbReference type="Proteomes" id="UP000244880">
    <property type="component" value="Unassembled WGS sequence"/>
</dbReference>
<proteinExistence type="predicted"/>
<dbReference type="GO" id="GO:0070043">
    <property type="term" value="F:rRNA (guanine-N7-)-methyltransferase activity"/>
    <property type="evidence" value="ECO:0007669"/>
    <property type="project" value="TreeGrafter"/>
</dbReference>
<feature type="domain" description="THUMP" evidence="4">
    <location>
        <begin position="73"/>
        <end position="149"/>
    </location>
</feature>
<dbReference type="Pfam" id="PF02926">
    <property type="entry name" value="THUMP"/>
    <property type="match status" value="1"/>
</dbReference>
<dbReference type="PROSITE" id="PS01261">
    <property type="entry name" value="UPF0020"/>
    <property type="match status" value="1"/>
</dbReference>
<dbReference type="PANTHER" id="PTHR47313:SF1">
    <property type="entry name" value="RIBOSOMAL RNA LARGE SUBUNIT METHYLTRANSFERASE K_L"/>
    <property type="match status" value="1"/>
</dbReference>
<keyword evidence="1 6" id="KW-0489">Methyltransferase</keyword>
<dbReference type="GO" id="GO:0052915">
    <property type="term" value="F:23S rRNA (guanine(2445)-N(2))-methyltransferase activity"/>
    <property type="evidence" value="ECO:0007669"/>
    <property type="project" value="UniProtKB-EC"/>
</dbReference>
<evidence type="ECO:0000313" key="7">
    <source>
        <dbReference type="Proteomes" id="UP000244880"/>
    </source>
</evidence>
<dbReference type="AlphaFoldDB" id="A0A2R8B9Q7"/>
<dbReference type="EMBL" id="OMOR01000001">
    <property type="protein sequence ID" value="SPH19763.1"/>
    <property type="molecule type" value="Genomic_DNA"/>
</dbReference>
<accession>A0A2R8B9Q7</accession>
<dbReference type="Pfam" id="PF01170">
    <property type="entry name" value="UPF0020"/>
    <property type="match status" value="1"/>
</dbReference>
<dbReference type="PRINTS" id="PR00507">
    <property type="entry name" value="N12N6MTFRASE"/>
</dbReference>
<dbReference type="InterPro" id="IPR054170">
    <property type="entry name" value="RlmL_1st"/>
</dbReference>
<keyword evidence="7" id="KW-1185">Reference proteome</keyword>
<feature type="domain" description="Ribosomal RNA large subunit methyltransferase K/L-like methyltransferase" evidence="3">
    <location>
        <begin position="158"/>
        <end position="342"/>
    </location>
</feature>
<dbReference type="InterPro" id="IPR029063">
    <property type="entry name" value="SAM-dependent_MTases_sf"/>
</dbReference>
<evidence type="ECO:0000259" key="4">
    <source>
        <dbReference type="Pfam" id="PF02926"/>
    </source>
</evidence>
<sequence>MDTEFEIFLATAPGLEPVLQAEAESLGFAVSEAVPGGVNIRGSWHDVWRANLLLRGANRVLVRLGSFRVMHLAQLDKRARKFPWADVLRPDVPVKVDVVCKKSRVYHAGAATQRIEKALVEELGATVSKDAELRVMVRIEDDLCTISLDTSGELLHKRGHKEAVGKAPMRETLASLFLRQMGFDGTVPVYDPMCGSGTFVIEAAEMAMGLAAGRARSFGFEQLASFDAAAWTEIKAHHTQLNDVQVQFAGSDRDAGAVRMASANAERAGVAGCASFSMMPFAEASPLDGPTGLVMVNPPYGARIGNKKVLYSVYAGLGDALKTRFKGWRVGMVTSEPGLARASGLPFAKPGAPVAHGGLRVNLFQTGPL</sequence>
<dbReference type="Gene3D" id="3.30.2130.30">
    <property type="match status" value="1"/>
</dbReference>
<dbReference type="EC" id="2.1.1.173" evidence="6"/>
<evidence type="ECO:0000256" key="1">
    <source>
        <dbReference type="ARBA" id="ARBA00022603"/>
    </source>
</evidence>
<dbReference type="InterPro" id="IPR000241">
    <property type="entry name" value="RlmKL-like_Mtase"/>
</dbReference>
<dbReference type="RefSeq" id="WP_108827068.1">
    <property type="nucleotide sequence ID" value="NZ_OMOR01000001.1"/>
</dbReference>
<dbReference type="Pfam" id="PF22020">
    <property type="entry name" value="RlmL_1st"/>
    <property type="match status" value="1"/>
</dbReference>
<dbReference type="SUPFAM" id="SSF53335">
    <property type="entry name" value="S-adenosyl-L-methionine-dependent methyltransferases"/>
    <property type="match status" value="1"/>
</dbReference>
<reference evidence="6 7" key="1">
    <citation type="submission" date="2018-03" db="EMBL/GenBank/DDBJ databases">
        <authorList>
            <person name="Keele B.F."/>
        </authorList>
    </citation>
    <scope>NUCLEOTIDE SEQUENCE [LARGE SCALE GENOMIC DNA]</scope>
    <source>
        <strain evidence="6 7">CECT 8599</strain>
    </source>
</reference>
<feature type="domain" description="RlmL ferredoxin-like" evidence="5">
    <location>
        <begin position="6"/>
        <end position="61"/>
    </location>
</feature>
<evidence type="ECO:0000259" key="5">
    <source>
        <dbReference type="Pfam" id="PF22020"/>
    </source>
</evidence>
<dbReference type="PANTHER" id="PTHR47313">
    <property type="entry name" value="RIBOSOMAL RNA LARGE SUBUNIT METHYLTRANSFERASE K/L"/>
    <property type="match status" value="1"/>
</dbReference>
<dbReference type="Gene3D" id="3.40.50.150">
    <property type="entry name" value="Vaccinia Virus protein VP39"/>
    <property type="match status" value="1"/>
</dbReference>
<dbReference type="InterPro" id="IPR053943">
    <property type="entry name" value="RlmKL-like_Mtase_CS"/>
</dbReference>
<dbReference type="InterPro" id="IPR004114">
    <property type="entry name" value="THUMP_dom"/>
</dbReference>
<evidence type="ECO:0000259" key="3">
    <source>
        <dbReference type="Pfam" id="PF01170"/>
    </source>
</evidence>
<name>A0A2R8B9Q7_9RHOB</name>
<organism evidence="6 7">
    <name type="scientific">Ascidiaceihabitans donghaensis</name>
    <dbReference type="NCBI Taxonomy" id="1510460"/>
    <lineage>
        <taxon>Bacteria</taxon>
        <taxon>Pseudomonadati</taxon>
        <taxon>Pseudomonadota</taxon>
        <taxon>Alphaproteobacteria</taxon>
        <taxon>Rhodobacterales</taxon>
        <taxon>Paracoccaceae</taxon>
        <taxon>Ascidiaceihabitans</taxon>
    </lineage>
</organism>
<evidence type="ECO:0000313" key="6">
    <source>
        <dbReference type="EMBL" id="SPH19763.1"/>
    </source>
</evidence>
<dbReference type="OrthoDB" id="9809404at2"/>